<proteinExistence type="predicted"/>
<dbReference type="AlphaFoldDB" id="A0AAE1I0F1"/>
<keyword evidence="2" id="KW-0378">Hydrolase</keyword>
<feature type="compositionally biased region" description="Basic and acidic residues" evidence="1">
    <location>
        <begin position="10"/>
        <end position="22"/>
    </location>
</feature>
<keyword evidence="3" id="KW-1185">Reference proteome</keyword>
<dbReference type="Proteomes" id="UP001219518">
    <property type="component" value="Unassembled WGS sequence"/>
</dbReference>
<protein>
    <submittedName>
        <fullName evidence="2">Peptidyl-tRNA hydrolase</fullName>
    </submittedName>
</protein>
<organism evidence="2 3">
    <name type="scientific">Frankliniella fusca</name>
    <dbReference type="NCBI Taxonomy" id="407009"/>
    <lineage>
        <taxon>Eukaryota</taxon>
        <taxon>Metazoa</taxon>
        <taxon>Ecdysozoa</taxon>
        <taxon>Arthropoda</taxon>
        <taxon>Hexapoda</taxon>
        <taxon>Insecta</taxon>
        <taxon>Pterygota</taxon>
        <taxon>Neoptera</taxon>
        <taxon>Paraneoptera</taxon>
        <taxon>Thysanoptera</taxon>
        <taxon>Terebrantia</taxon>
        <taxon>Thripoidea</taxon>
        <taxon>Thripidae</taxon>
        <taxon>Frankliniella</taxon>
    </lineage>
</organism>
<evidence type="ECO:0000313" key="3">
    <source>
        <dbReference type="Proteomes" id="UP001219518"/>
    </source>
</evidence>
<dbReference type="EMBL" id="JAHWGI010001408">
    <property type="protein sequence ID" value="KAK3930015.1"/>
    <property type="molecule type" value="Genomic_DNA"/>
</dbReference>
<gene>
    <name evidence="2" type="ORF">KUF71_022111</name>
</gene>
<comment type="caution">
    <text evidence="2">The sequence shown here is derived from an EMBL/GenBank/DDBJ whole genome shotgun (WGS) entry which is preliminary data.</text>
</comment>
<evidence type="ECO:0000256" key="1">
    <source>
        <dbReference type="SAM" id="MobiDB-lite"/>
    </source>
</evidence>
<reference evidence="2" key="2">
    <citation type="journal article" date="2023" name="BMC Genomics">
        <title>Pest status, molecular evolution, and epigenetic factors derived from the genome assembly of Frankliniella fusca, a thysanopteran phytovirus vector.</title>
        <authorList>
            <person name="Catto M.A."/>
            <person name="Labadie P.E."/>
            <person name="Jacobson A.L."/>
            <person name="Kennedy G.G."/>
            <person name="Srinivasan R."/>
            <person name="Hunt B.G."/>
        </authorList>
    </citation>
    <scope>NUCLEOTIDE SEQUENCE</scope>
    <source>
        <strain evidence="2">PL_HMW_Pooled</strain>
    </source>
</reference>
<name>A0AAE1I0F1_9NEOP</name>
<accession>A0AAE1I0F1</accession>
<evidence type="ECO:0000313" key="2">
    <source>
        <dbReference type="EMBL" id="KAK3930015.1"/>
    </source>
</evidence>
<reference evidence="2" key="1">
    <citation type="submission" date="2021-07" db="EMBL/GenBank/DDBJ databases">
        <authorList>
            <person name="Catto M.A."/>
            <person name="Jacobson A."/>
            <person name="Kennedy G."/>
            <person name="Labadie P."/>
            <person name="Hunt B.G."/>
            <person name="Srinivasan R."/>
        </authorList>
    </citation>
    <scope>NUCLEOTIDE SEQUENCE</scope>
    <source>
        <strain evidence="2">PL_HMW_Pooled</strain>
        <tissue evidence="2">Head</tissue>
    </source>
</reference>
<sequence length="187" mass="18404">MGTMSPLSRAVDEPGAEPRLDSSESSRLMGAMACSIHASGAAPAAAAAPAPPSAASMVYGPWKKCCTCGCAPEDALYLVNGTACTCGKMRWASSGVSGGSSGVCVTAAAAATASSMETALGTGWLGAGDVRGGAAVLSSSARGVVDVEPRIDLKWCRMTDFLAGAGTAAADDEGREADVYAAGAGME</sequence>
<dbReference type="GO" id="GO:0016787">
    <property type="term" value="F:hydrolase activity"/>
    <property type="evidence" value="ECO:0007669"/>
    <property type="project" value="UniProtKB-KW"/>
</dbReference>
<feature type="region of interest" description="Disordered" evidence="1">
    <location>
        <begin position="1"/>
        <end position="22"/>
    </location>
</feature>